<evidence type="ECO:0000313" key="13">
    <source>
        <dbReference type="WBParaSite" id="TCONS_00004099.p1"/>
    </source>
</evidence>
<dbReference type="InterPro" id="IPR027417">
    <property type="entry name" value="P-loop_NTPase"/>
</dbReference>
<keyword evidence="4 11" id="KW-0812">Transmembrane</keyword>
<keyword evidence="7 11" id="KW-1133">Transmembrane helix</keyword>
<evidence type="ECO:0000256" key="4">
    <source>
        <dbReference type="ARBA" id="ARBA00022692"/>
    </source>
</evidence>
<evidence type="ECO:0000256" key="5">
    <source>
        <dbReference type="ARBA" id="ARBA00022741"/>
    </source>
</evidence>
<feature type="transmembrane region" description="Helical" evidence="11">
    <location>
        <begin position="87"/>
        <end position="108"/>
    </location>
</feature>
<sequence>CLLPMKSLILTTYVIVRLASVISGTTKIWVRQRADPKFKGVFFDPAIGKDALFEELQKVKGKSALSSKVKNIIRMTLSSFFEYDYTILPLVLSVCTGFIAFLIAYLLFKKVSVRRNVFLLVGLSDSGKTQVFSKLINVNKKTQSYTSIEENTFNGKIPCFSKEISLVDFPGTLRLRSRLFSKWLTFELNTIRGIIFVVDSSTFTKHARDIAELLYDILIKTKSSIDIFVACNKQDILLSKNKNVIKTTLEKDLGLINKSRAASLDMTDGSRKDELLTETGENFKWEDLPRLKIDFDEIIADLEEDSDKAINIDSLTQWINDVY</sequence>
<keyword evidence="5" id="KW-0547">Nucleotide-binding</keyword>
<evidence type="ECO:0000313" key="12">
    <source>
        <dbReference type="Proteomes" id="UP000035681"/>
    </source>
</evidence>
<evidence type="ECO:0000256" key="9">
    <source>
        <dbReference type="ARBA" id="ARBA00023136"/>
    </source>
</evidence>
<dbReference type="Gene3D" id="3.40.50.300">
    <property type="entry name" value="P-loop containing nucleotide triphosphate hydrolases"/>
    <property type="match status" value="1"/>
</dbReference>
<dbReference type="Pfam" id="PF09439">
    <property type="entry name" value="SRPRB"/>
    <property type="match status" value="1"/>
</dbReference>
<dbReference type="WBParaSite" id="TCONS_00004099.p1">
    <property type="protein sequence ID" value="TCONS_00004099.p1"/>
    <property type="gene ID" value="XLOC_001080"/>
</dbReference>
<evidence type="ECO:0000256" key="6">
    <source>
        <dbReference type="ARBA" id="ARBA00022824"/>
    </source>
</evidence>
<keyword evidence="6" id="KW-0256">Endoplasmic reticulum</keyword>
<keyword evidence="10" id="KW-0675">Receptor</keyword>
<accession>A0AAF5D1B1</accession>
<evidence type="ECO:0000256" key="11">
    <source>
        <dbReference type="SAM" id="Phobius"/>
    </source>
</evidence>
<evidence type="ECO:0000256" key="8">
    <source>
        <dbReference type="ARBA" id="ARBA00023134"/>
    </source>
</evidence>
<comment type="similarity">
    <text evidence="2">Belongs to the SRP receptor beta subunit family.</text>
</comment>
<dbReference type="SUPFAM" id="SSF52540">
    <property type="entry name" value="P-loop containing nucleoside triphosphate hydrolases"/>
    <property type="match status" value="1"/>
</dbReference>
<dbReference type="GO" id="GO:0005525">
    <property type="term" value="F:GTP binding"/>
    <property type="evidence" value="ECO:0007669"/>
    <property type="project" value="UniProtKB-KW"/>
</dbReference>
<keyword evidence="9 11" id="KW-0472">Membrane</keyword>
<comment type="subcellular location">
    <subcellularLocation>
        <location evidence="1">Endoplasmic reticulum membrane</location>
        <topology evidence="1">Single-pass membrane protein</topology>
    </subcellularLocation>
</comment>
<protein>
    <recommendedName>
        <fullName evidence="3">Signal recognition particle receptor subunit beta</fullName>
    </recommendedName>
</protein>
<dbReference type="GO" id="GO:0005789">
    <property type="term" value="C:endoplasmic reticulum membrane"/>
    <property type="evidence" value="ECO:0007669"/>
    <property type="project" value="UniProtKB-SubCell"/>
</dbReference>
<dbReference type="AlphaFoldDB" id="A0AAF5D1B1"/>
<proteinExistence type="inferred from homology"/>
<keyword evidence="8" id="KW-0342">GTP-binding</keyword>
<evidence type="ECO:0000256" key="3">
    <source>
        <dbReference type="ARBA" id="ARBA00020256"/>
    </source>
</evidence>
<reference evidence="13" key="1">
    <citation type="submission" date="2024-02" db="UniProtKB">
        <authorList>
            <consortium name="WormBaseParasite"/>
        </authorList>
    </citation>
    <scope>IDENTIFICATION</scope>
</reference>
<evidence type="ECO:0000256" key="2">
    <source>
        <dbReference type="ARBA" id="ARBA00005619"/>
    </source>
</evidence>
<organism evidence="12 13">
    <name type="scientific">Strongyloides stercoralis</name>
    <name type="common">Threadworm</name>
    <dbReference type="NCBI Taxonomy" id="6248"/>
    <lineage>
        <taxon>Eukaryota</taxon>
        <taxon>Metazoa</taxon>
        <taxon>Ecdysozoa</taxon>
        <taxon>Nematoda</taxon>
        <taxon>Chromadorea</taxon>
        <taxon>Rhabditida</taxon>
        <taxon>Tylenchina</taxon>
        <taxon>Panagrolaimomorpha</taxon>
        <taxon>Strongyloidoidea</taxon>
        <taxon>Strongyloididae</taxon>
        <taxon>Strongyloides</taxon>
    </lineage>
</organism>
<dbReference type="Proteomes" id="UP000035681">
    <property type="component" value="Unplaced"/>
</dbReference>
<evidence type="ECO:0000256" key="10">
    <source>
        <dbReference type="ARBA" id="ARBA00023170"/>
    </source>
</evidence>
<feature type="transmembrane region" description="Helical" evidence="11">
    <location>
        <begin position="7"/>
        <end position="30"/>
    </location>
</feature>
<dbReference type="InterPro" id="IPR019009">
    <property type="entry name" value="SRP_receptor_beta_su"/>
</dbReference>
<evidence type="ECO:0000256" key="1">
    <source>
        <dbReference type="ARBA" id="ARBA00004389"/>
    </source>
</evidence>
<evidence type="ECO:0000256" key="7">
    <source>
        <dbReference type="ARBA" id="ARBA00022989"/>
    </source>
</evidence>
<keyword evidence="12" id="KW-1185">Reference proteome</keyword>
<name>A0AAF5D1B1_STRER</name>